<gene>
    <name evidence="1" type="ORF">SAMN05216421_1090</name>
</gene>
<dbReference type="OrthoDB" id="6892512at2"/>
<evidence type="ECO:0000313" key="1">
    <source>
        <dbReference type="EMBL" id="SDS20329.1"/>
    </source>
</evidence>
<evidence type="ECO:0000313" key="2">
    <source>
        <dbReference type="Proteomes" id="UP000243207"/>
    </source>
</evidence>
<reference evidence="2" key="1">
    <citation type="submission" date="2016-10" db="EMBL/GenBank/DDBJ databases">
        <authorList>
            <person name="Varghese N."/>
            <person name="Submissions S."/>
        </authorList>
    </citation>
    <scope>NUCLEOTIDE SEQUENCE [LARGE SCALE GENOMIC DNA]</scope>
    <source>
        <strain evidence="2">NRRL B-51270</strain>
    </source>
</reference>
<sequence>MSHQFKAGDLALTLVENKDWPAGCVVSLYLFVPEGSTVRAPNGVFHMDRACWVCTREGHDYAQEYSPNQLMPLRGDFQPEREKAQEVPV</sequence>
<dbReference type="EMBL" id="LT629736">
    <property type="protein sequence ID" value="SDS20329.1"/>
    <property type="molecule type" value="Genomic_DNA"/>
</dbReference>
<dbReference type="RefSeq" id="WP_093392198.1">
    <property type="nucleotide sequence ID" value="NZ_LT629736.1"/>
</dbReference>
<dbReference type="Proteomes" id="UP000243207">
    <property type="component" value="Chromosome I"/>
</dbReference>
<protein>
    <submittedName>
        <fullName evidence="1">Uncharacterized protein</fullName>
    </submittedName>
</protein>
<name>A0A1H1QBS0_9GAMM</name>
<dbReference type="AlphaFoldDB" id="A0A1H1QBS0"/>
<keyword evidence="2" id="KW-1185">Reference proteome</keyword>
<accession>A0A1H1QBS0</accession>
<organism evidence="1 2">
    <name type="scientific">Halopseudomonas xinjiangensis</name>
    <dbReference type="NCBI Taxonomy" id="487184"/>
    <lineage>
        <taxon>Bacteria</taxon>
        <taxon>Pseudomonadati</taxon>
        <taxon>Pseudomonadota</taxon>
        <taxon>Gammaproteobacteria</taxon>
        <taxon>Pseudomonadales</taxon>
        <taxon>Pseudomonadaceae</taxon>
        <taxon>Halopseudomonas</taxon>
    </lineage>
</organism>
<proteinExistence type="predicted"/>
<dbReference type="STRING" id="487184.SAMN05216421_1090"/>